<comment type="caution">
    <text evidence="8">The sequence shown here is derived from an EMBL/GenBank/DDBJ whole genome shotgun (WGS) entry which is preliminary data.</text>
</comment>
<organism evidence="8 9">
    <name type="scientific">Bacillus suaedaesalsae</name>
    <dbReference type="NCBI Taxonomy" id="2810349"/>
    <lineage>
        <taxon>Bacteria</taxon>
        <taxon>Bacillati</taxon>
        <taxon>Bacillota</taxon>
        <taxon>Bacilli</taxon>
        <taxon>Bacillales</taxon>
        <taxon>Bacillaceae</taxon>
        <taxon>Bacillus</taxon>
    </lineage>
</organism>
<reference evidence="8 9" key="1">
    <citation type="submission" date="2021-02" db="EMBL/GenBank/DDBJ databases">
        <title>Bacillus sp. RD4P76, an endophyte from a halophyte.</title>
        <authorList>
            <person name="Sun J.-Q."/>
        </authorList>
    </citation>
    <scope>NUCLEOTIDE SEQUENCE [LARGE SCALE GENOMIC DNA]</scope>
    <source>
        <strain evidence="8 9">RD4P76</strain>
    </source>
</reference>
<dbReference type="Pfam" id="PF08340">
    <property type="entry name" value="YicC-like_C"/>
    <property type="match status" value="1"/>
</dbReference>
<evidence type="ECO:0000256" key="2">
    <source>
        <dbReference type="ARBA" id="ARBA00022722"/>
    </source>
</evidence>
<evidence type="ECO:0000313" key="8">
    <source>
        <dbReference type="EMBL" id="MBM6618504.1"/>
    </source>
</evidence>
<dbReference type="Pfam" id="PF03755">
    <property type="entry name" value="YicC-like_N"/>
    <property type="match status" value="1"/>
</dbReference>
<dbReference type="InterPro" id="IPR005229">
    <property type="entry name" value="YicC/YloC-like"/>
</dbReference>
<accession>A0ABS2DJ36</accession>
<feature type="domain" description="Endoribonuclease YicC-like N-terminal" evidence="6">
    <location>
        <begin position="3"/>
        <end position="155"/>
    </location>
</feature>
<proteinExistence type="inferred from homology"/>
<keyword evidence="9" id="KW-1185">Reference proteome</keyword>
<evidence type="ECO:0000313" key="9">
    <source>
        <dbReference type="Proteomes" id="UP001518925"/>
    </source>
</evidence>
<protein>
    <submittedName>
        <fullName evidence="8">YicC family protein</fullName>
    </submittedName>
</protein>
<evidence type="ECO:0000256" key="4">
    <source>
        <dbReference type="ARBA" id="ARBA00022801"/>
    </source>
</evidence>
<evidence type="ECO:0000256" key="3">
    <source>
        <dbReference type="ARBA" id="ARBA00022759"/>
    </source>
</evidence>
<dbReference type="EMBL" id="JAFELM010000031">
    <property type="protein sequence ID" value="MBM6618504.1"/>
    <property type="molecule type" value="Genomic_DNA"/>
</dbReference>
<keyword evidence="3" id="KW-0255">Endonuclease</keyword>
<dbReference type="Proteomes" id="UP001518925">
    <property type="component" value="Unassembled WGS sequence"/>
</dbReference>
<dbReference type="InterPro" id="IPR013527">
    <property type="entry name" value="YicC-like_N"/>
</dbReference>
<evidence type="ECO:0000256" key="5">
    <source>
        <dbReference type="ARBA" id="ARBA00035648"/>
    </source>
</evidence>
<evidence type="ECO:0000256" key="1">
    <source>
        <dbReference type="ARBA" id="ARBA00001968"/>
    </source>
</evidence>
<comment type="cofactor">
    <cofactor evidence="1">
        <name>a divalent metal cation</name>
        <dbReference type="ChEBI" id="CHEBI:60240"/>
    </cofactor>
</comment>
<dbReference type="InterPro" id="IPR013551">
    <property type="entry name" value="YicC-like_C"/>
</dbReference>
<evidence type="ECO:0000259" key="6">
    <source>
        <dbReference type="Pfam" id="PF03755"/>
    </source>
</evidence>
<name>A0ABS2DJ36_9BACI</name>
<dbReference type="PANTHER" id="PTHR30636">
    <property type="entry name" value="UPF0701 PROTEIN YICC"/>
    <property type="match status" value="1"/>
</dbReference>
<gene>
    <name evidence="8" type="ORF">JR050_12615</name>
</gene>
<dbReference type="PANTHER" id="PTHR30636:SF3">
    <property type="entry name" value="UPF0701 PROTEIN YICC"/>
    <property type="match status" value="1"/>
</dbReference>
<evidence type="ECO:0000259" key="7">
    <source>
        <dbReference type="Pfam" id="PF08340"/>
    </source>
</evidence>
<comment type="similarity">
    <text evidence="5">Belongs to the YicC/YloC family.</text>
</comment>
<feature type="domain" description="Endoribonuclease YicC-like C-terminal" evidence="7">
    <location>
        <begin position="173"/>
        <end position="292"/>
    </location>
</feature>
<keyword evidence="4" id="KW-0378">Hydrolase</keyword>
<sequence length="292" mass="34242">MLASMTGFGRVQNQYGDYRITVEIKSVNHRFCEVTIRLPRQLLFLEEKIKKLISHEMKRGRIEVFITIEGKTLTSRELQVDWSLVDQYYETIQTAKKRYEISEPISLESLFKQDEFFEIVEQEKHNEDIQLHVLNTVSETVQEVVEMRHLEGQELLEDIQSNLLYIEECCEKIAKQAPVVIEQYRERLHKKIVEFTDGVMDETRILTEVAIFADRADINEEITRIKSHIMQFNLTIHGTEKAIGRKLDFLVQELNREVNTIGSKANDIQIAECVVNMKAKIEKIKEQVQNIE</sequence>
<keyword evidence="2" id="KW-0540">Nuclease</keyword>
<dbReference type="NCBIfam" id="TIGR00255">
    <property type="entry name" value="YicC/YloC family endoribonuclease"/>
    <property type="match status" value="1"/>
</dbReference>